<feature type="domain" description="Helicase ATP-binding" evidence="1">
    <location>
        <begin position="2"/>
        <end position="200"/>
    </location>
</feature>
<dbReference type="SMART" id="SM00487">
    <property type="entry name" value="DEXDc"/>
    <property type="match status" value="1"/>
</dbReference>
<dbReference type="KEGG" id="mcr:MCFN_01995"/>
<dbReference type="SUPFAM" id="SSF52540">
    <property type="entry name" value="P-loop containing nucleoside triphosphate hydrolases"/>
    <property type="match status" value="2"/>
</dbReference>
<dbReference type="Proteomes" id="UP000027088">
    <property type="component" value="Chromosome"/>
</dbReference>
<dbReference type="InterPro" id="IPR006935">
    <property type="entry name" value="Helicase/UvrB_N"/>
</dbReference>
<dbReference type="REBASE" id="87708">
    <property type="entry name" value="McaST6ORF1990P"/>
</dbReference>
<dbReference type="InterPro" id="IPR014001">
    <property type="entry name" value="Helicase_ATP-bd"/>
</dbReference>
<name>A0A059XRU2_9BACT</name>
<evidence type="ECO:0000313" key="3">
    <source>
        <dbReference type="Proteomes" id="UP000027088"/>
    </source>
</evidence>
<accession>A0A059XRU2</accession>
<dbReference type="GO" id="GO:0005524">
    <property type="term" value="F:ATP binding"/>
    <property type="evidence" value="ECO:0007669"/>
    <property type="project" value="InterPro"/>
</dbReference>
<dbReference type="GO" id="GO:0003677">
    <property type="term" value="F:DNA binding"/>
    <property type="evidence" value="ECO:0007669"/>
    <property type="project" value="InterPro"/>
</dbReference>
<dbReference type="EMBL" id="CP007521">
    <property type="protein sequence ID" value="AIA29538.1"/>
    <property type="molecule type" value="Genomic_DNA"/>
</dbReference>
<proteinExistence type="predicted"/>
<keyword evidence="3" id="KW-1185">Reference proteome</keyword>
<dbReference type="GO" id="GO:0016787">
    <property type="term" value="F:hydrolase activity"/>
    <property type="evidence" value="ECO:0007669"/>
    <property type="project" value="InterPro"/>
</dbReference>
<gene>
    <name evidence="2" type="ORF">MCFN_01995</name>
</gene>
<dbReference type="AlphaFoldDB" id="A0A059XRU2"/>
<dbReference type="RefSeq" id="WP_038561770.1">
    <property type="nucleotide sequence ID" value="NZ_AP018940.1"/>
</dbReference>
<dbReference type="Gene3D" id="3.40.50.300">
    <property type="entry name" value="P-loop containing nucleotide triphosphate hydrolases"/>
    <property type="match status" value="1"/>
</dbReference>
<sequence>MIDLKLKNFQENAVDFLFNKTTDSKAKPKIILQSPTGSGKTIILVAYIEKYLDYNRDDIICWFCPGKGELEEQSMQKMKRFAPDLKSGSLNDVISSGFISGTTYFINWETITKKDNVAIQDSERKNLFERIAEAHRAGKNFIVIIDEEHQNNTSKADDIIASINAKYEIRVSATPVKRAVGEFHEISEIDVINQGLITRFMYINKDLDSVKVDNPKNEAELLLEKADQVRKEIAQAYVDVREDIRPLVLIQFPNLNDELIEFVENKLNSMGYTYENKLLASWFSAENKDDKDRKSKKLGKINIGTSVEDSITNKNATPVFLLFKQALATGWDCPRAKILVKLRENMNDTFEIQTLGRLRRMPNAKHYGKDILDCSYLYTFDEKYKLDVIKAGGAFETQRVFLKEEAKSIKLKKEFRNFDAEYVDEQEIRYQIFQFFKDKYSLGTVPKENKIRLENNRFIFGTTLKRSYLTGKYSTLSDVSDENTQHGTMEVKISTHAHGIDLQHCVGIIKKLIGLSYDKTNQILKTLFREKFGNDKYKLLNLNLKEFYGFIINNIQRLKEDFSSFLEQTIKDNLNDKIKKLPEKIEEFSIPLEEYYRYVPYENNIQNIETNVYKEYNSSMITDDFRSTSERLFEKFCDNNKNVKYLYKNGNSGQQYLSIVYDTVLKQRLFYPDYVVQLNDGSIWIIETKGGEFQGESKNIDPQAENKFIALKKFSQKNGYKFGFVRDKNNELFINNTDYVQDMNNDKWIPIKKIFDIVPSDK</sequence>
<dbReference type="InterPro" id="IPR027417">
    <property type="entry name" value="P-loop_NTPase"/>
</dbReference>
<dbReference type="Pfam" id="PF04851">
    <property type="entry name" value="ResIII"/>
    <property type="match status" value="1"/>
</dbReference>
<dbReference type="eggNOG" id="COG1061">
    <property type="taxonomic scope" value="Bacteria"/>
</dbReference>
<dbReference type="OrthoDB" id="9804145at2"/>
<evidence type="ECO:0000313" key="2">
    <source>
        <dbReference type="EMBL" id="AIA29538.1"/>
    </source>
</evidence>
<evidence type="ECO:0000259" key="1">
    <source>
        <dbReference type="SMART" id="SM00487"/>
    </source>
</evidence>
<organism evidence="2 3">
    <name type="scientific">Mycoplasmopsis californica</name>
    <dbReference type="NCBI Taxonomy" id="2113"/>
    <lineage>
        <taxon>Bacteria</taxon>
        <taxon>Bacillati</taxon>
        <taxon>Mycoplasmatota</taxon>
        <taxon>Mycoplasmoidales</taxon>
        <taxon>Metamycoplasmataceae</taxon>
        <taxon>Mycoplasmopsis</taxon>
    </lineage>
</organism>
<reference evidence="2 3" key="1">
    <citation type="journal article" date="2014" name="Genome Announc.">
        <title>Complete Genome Sequence of the Bovine Mastitis Pathogen Mycoplasma californicum Strain ST-6T (ATCC 33461T).</title>
        <authorList>
            <person name="Calcutt M.J."/>
            <person name="Foecking M.F."/>
            <person name="Fox L.K."/>
        </authorList>
    </citation>
    <scope>NUCLEOTIDE SEQUENCE [LARGE SCALE GENOMIC DNA]</scope>
    <source>
        <strain evidence="2 3">ST-6</strain>
    </source>
</reference>
<protein>
    <recommendedName>
        <fullName evidence="1">Helicase ATP-binding domain-containing protein</fullName>
    </recommendedName>
</protein>